<protein>
    <recommendedName>
        <fullName evidence="2">Inositol phosphatase domain-containing protein</fullName>
    </recommendedName>
</protein>
<dbReference type="PANTHER" id="PTHR31108:SF1">
    <property type="entry name" value="HSAC2 DOMAIN-CONTAINING PROTEIN"/>
    <property type="match status" value="1"/>
</dbReference>
<feature type="non-terminal residue" evidence="3">
    <location>
        <position position="348"/>
    </location>
</feature>
<dbReference type="AlphaFoldDB" id="A0A8J9UKV7"/>
<evidence type="ECO:0000259" key="2">
    <source>
        <dbReference type="Pfam" id="PF12456"/>
    </source>
</evidence>
<feature type="domain" description="Inositol phosphatase" evidence="2">
    <location>
        <begin position="102"/>
        <end position="194"/>
    </location>
</feature>
<dbReference type="PANTHER" id="PTHR31108">
    <property type="entry name" value="TUMOR PROTEIN P63-REGULATED GENE 1-LIKE PROTEIN"/>
    <property type="match status" value="1"/>
</dbReference>
<organism evidence="3 4">
    <name type="scientific">Brenthis ino</name>
    <name type="common">lesser marbled fritillary</name>
    <dbReference type="NCBI Taxonomy" id="405034"/>
    <lineage>
        <taxon>Eukaryota</taxon>
        <taxon>Metazoa</taxon>
        <taxon>Ecdysozoa</taxon>
        <taxon>Arthropoda</taxon>
        <taxon>Hexapoda</taxon>
        <taxon>Insecta</taxon>
        <taxon>Pterygota</taxon>
        <taxon>Neoptera</taxon>
        <taxon>Endopterygota</taxon>
        <taxon>Lepidoptera</taxon>
        <taxon>Glossata</taxon>
        <taxon>Ditrysia</taxon>
        <taxon>Papilionoidea</taxon>
        <taxon>Nymphalidae</taxon>
        <taxon>Heliconiinae</taxon>
        <taxon>Argynnini</taxon>
        <taxon>Brenthis</taxon>
    </lineage>
</organism>
<keyword evidence="4" id="KW-1185">Reference proteome</keyword>
<sequence length="348" mass="39398">MGDLLDDDLEFRGGTLQLSSENVRGESPGNRREKPSGTANKSPQPNPSVLSGADSLTSSSSSFADARTNAAPNVQQEAAEEPVQTVYPRYDVPFNKENIKDFFTFRKGVVENAIQECITALLFPEDGEYLGSWLLTEITLWDNEKERIVLLTSRLVMTIKYDFIAMKQLDFKKTYLDDLDTIVIGELVYPPSSLVPRLNGIATGVTTVVKDCVIDRLCRRPSTPDEAKLFDPKYFEPRERNLRGVRMMWNKGEPLPLKTVWNPFSQDIPFITFASHPIYWHKDGTVEERATYDMEIFAQKLQRAIETMASSCCIHHAPIVIQSYVGLTSLFHNKTSMGFFKVRGKFSF</sequence>
<accession>A0A8J9UKV7</accession>
<dbReference type="GO" id="GO:0005737">
    <property type="term" value="C:cytoplasm"/>
    <property type="evidence" value="ECO:0007669"/>
    <property type="project" value="TreeGrafter"/>
</dbReference>
<dbReference type="Proteomes" id="UP000838878">
    <property type="component" value="Chromosome 3"/>
</dbReference>
<reference evidence="3" key="1">
    <citation type="submission" date="2021-12" db="EMBL/GenBank/DDBJ databases">
        <authorList>
            <person name="Martin H S."/>
        </authorList>
    </citation>
    <scope>NUCLEOTIDE SEQUENCE</scope>
</reference>
<gene>
    <name evidence="3" type="ORF">BINO364_LOCUS8037</name>
</gene>
<name>A0A8J9UKV7_9NEOP</name>
<feature type="compositionally biased region" description="Low complexity" evidence="1">
    <location>
        <begin position="48"/>
        <end position="62"/>
    </location>
</feature>
<evidence type="ECO:0000256" key="1">
    <source>
        <dbReference type="SAM" id="MobiDB-lite"/>
    </source>
</evidence>
<proteinExistence type="predicted"/>
<dbReference type="Pfam" id="PF12456">
    <property type="entry name" value="hSac2"/>
    <property type="match status" value="1"/>
</dbReference>
<feature type="region of interest" description="Disordered" evidence="1">
    <location>
        <begin position="1"/>
        <end position="82"/>
    </location>
</feature>
<dbReference type="OrthoDB" id="10012704at2759"/>
<dbReference type="InterPro" id="IPR022158">
    <property type="entry name" value="Inositol_phosphatase"/>
</dbReference>
<evidence type="ECO:0000313" key="4">
    <source>
        <dbReference type="Proteomes" id="UP000838878"/>
    </source>
</evidence>
<dbReference type="EMBL" id="OV170223">
    <property type="protein sequence ID" value="CAH0722013.1"/>
    <property type="molecule type" value="Genomic_DNA"/>
</dbReference>
<evidence type="ECO:0000313" key="3">
    <source>
        <dbReference type="EMBL" id="CAH0722013.1"/>
    </source>
</evidence>
<dbReference type="InterPro" id="IPR040242">
    <property type="entry name" value="TPRG1-like"/>
</dbReference>